<dbReference type="PANTHER" id="PTHR23113:SF356">
    <property type="entry name" value="FI05912P-RELATED"/>
    <property type="match status" value="1"/>
</dbReference>
<evidence type="ECO:0008006" key="8">
    <source>
        <dbReference type="Google" id="ProtNLM"/>
    </source>
</evidence>
<dbReference type="Pfam" id="PF00617">
    <property type="entry name" value="RasGEF"/>
    <property type="match status" value="1"/>
</dbReference>
<dbReference type="Proteomes" id="UP001642540">
    <property type="component" value="Unassembled WGS sequence"/>
</dbReference>
<accession>A0ABP1QY41</accession>
<name>A0ABP1QY41_9HEXA</name>
<proteinExistence type="predicted"/>
<feature type="region of interest" description="Disordered" evidence="3">
    <location>
        <begin position="147"/>
        <end position="170"/>
    </location>
</feature>
<gene>
    <name evidence="6" type="ORF">ODALV1_LOCUS16407</name>
</gene>
<sequence length="719" mass="80700">MAMYYYARKLQKGASSSSSSSRYSKTPPTVNINGAIPCCSSQSNGPIGLPPPPPCVMMGVNGGLVTGGNYRFHPQHQQNPHQHQVQHPHQQHHPHLAHQQHPPHHPCRAHNPQQQQQQHLQQRHHHLQNGPCCCGGGGAVETVSCGTNTPSANRRPVEQEIEYEDDYDNDSEEPVLCKVHNSRENTAFGDKERASTSTTTTAARGSSRGGLGSASSSQSFYNLSTEENKDLIFNGPHLMSGTWEALVQHLLPTEAHFPDHDYIFAFLLSARLYVQPHELLGRIFQEVIDVSGSTENSPRTSPIHTRALVGGPGAAGGATTTTAFGLTDLSEISEDNIDLPLNVIPLLVKFLRPWTELFPYDFRDDRMMAHVRILAHKCVATDEEVREQVSQLLAVLLSRLAALEKYEEFLHRVTTETSIGEPIAAPSVVTICPDPATMAEQLTLVELQRFSFIGPEEFVQTLGKEDLKTGVRHCDCVNRKTKNLEAYVRWFQRLTYYVASEICKMSKKKSRCRVCEYWIQVAKECLNIRNFNSLLAILAGLNILPVARLKKTWSKPLYAELSEVEKAVDPQQNYAPYRKLYKAAVWQSNSSAAATGDSQTYRILVPYFSLLMKDIYNLDSVHPSRLPNGHIDFEKCRQLAKLVTEITSWQKVSCDFVQIQSIFNSVQASPIFNEQELIYASYLCEQPETPREKEQFKKLHRQNFQVPLIACNSSSENDT</sequence>
<dbReference type="PROSITE" id="PS50212">
    <property type="entry name" value="RASGEF_NTER"/>
    <property type="match status" value="1"/>
</dbReference>
<comment type="caution">
    <text evidence="6">The sequence shown here is derived from an EMBL/GenBank/DDBJ whole genome shotgun (WGS) entry which is preliminary data.</text>
</comment>
<keyword evidence="7" id="KW-1185">Reference proteome</keyword>
<dbReference type="InterPro" id="IPR001895">
    <property type="entry name" value="RASGEF_cat_dom"/>
</dbReference>
<reference evidence="6 7" key="1">
    <citation type="submission" date="2024-08" db="EMBL/GenBank/DDBJ databases">
        <authorList>
            <person name="Cucini C."/>
            <person name="Frati F."/>
        </authorList>
    </citation>
    <scope>NUCLEOTIDE SEQUENCE [LARGE SCALE GENOMIC DNA]</scope>
</reference>
<dbReference type="InterPro" id="IPR023578">
    <property type="entry name" value="Ras_GEF_dom_sf"/>
</dbReference>
<feature type="region of interest" description="Disordered" evidence="3">
    <location>
        <begin position="67"/>
        <end position="124"/>
    </location>
</feature>
<keyword evidence="1 2" id="KW-0344">Guanine-nucleotide releasing factor</keyword>
<dbReference type="PANTHER" id="PTHR23113">
    <property type="entry name" value="GUANINE NUCLEOTIDE EXCHANGE FACTOR"/>
    <property type="match status" value="1"/>
</dbReference>
<feature type="domain" description="Ras-GEF" evidence="4">
    <location>
        <begin position="434"/>
        <end position="688"/>
    </location>
</feature>
<evidence type="ECO:0000259" key="5">
    <source>
        <dbReference type="PROSITE" id="PS50212"/>
    </source>
</evidence>
<feature type="domain" description="N-terminal Ras-GEF" evidence="5">
    <location>
        <begin position="234"/>
        <end position="401"/>
    </location>
</feature>
<evidence type="ECO:0000256" key="2">
    <source>
        <dbReference type="PROSITE-ProRule" id="PRU00168"/>
    </source>
</evidence>
<organism evidence="6 7">
    <name type="scientific">Orchesella dallaii</name>
    <dbReference type="NCBI Taxonomy" id="48710"/>
    <lineage>
        <taxon>Eukaryota</taxon>
        <taxon>Metazoa</taxon>
        <taxon>Ecdysozoa</taxon>
        <taxon>Arthropoda</taxon>
        <taxon>Hexapoda</taxon>
        <taxon>Collembola</taxon>
        <taxon>Entomobryomorpha</taxon>
        <taxon>Entomobryoidea</taxon>
        <taxon>Orchesellidae</taxon>
        <taxon>Orchesellinae</taxon>
        <taxon>Orchesella</taxon>
    </lineage>
</organism>
<dbReference type="CDD" id="cd00155">
    <property type="entry name" value="RasGEF"/>
    <property type="match status" value="1"/>
</dbReference>
<dbReference type="InterPro" id="IPR008937">
    <property type="entry name" value="Ras-like_GEF"/>
</dbReference>
<feature type="compositionally biased region" description="Basic residues" evidence="3">
    <location>
        <begin position="84"/>
        <end position="108"/>
    </location>
</feature>
<evidence type="ECO:0000256" key="3">
    <source>
        <dbReference type="SAM" id="MobiDB-lite"/>
    </source>
</evidence>
<dbReference type="InterPro" id="IPR036964">
    <property type="entry name" value="RASGEF_cat_dom_sf"/>
</dbReference>
<protein>
    <recommendedName>
        <fullName evidence="8">Ras-GEF domain-containing family member 1B</fullName>
    </recommendedName>
</protein>
<dbReference type="Gene3D" id="1.10.840.10">
    <property type="entry name" value="Ras guanine-nucleotide exchange factors catalytic domain"/>
    <property type="match status" value="1"/>
</dbReference>
<dbReference type="Gene3D" id="1.20.870.10">
    <property type="entry name" value="Son of sevenless (SoS) protein Chain: S domain 1"/>
    <property type="match status" value="1"/>
</dbReference>
<dbReference type="InterPro" id="IPR000651">
    <property type="entry name" value="Ras-like_Gua-exchang_fac_N"/>
</dbReference>
<dbReference type="SUPFAM" id="SSF48366">
    <property type="entry name" value="Ras GEF"/>
    <property type="match status" value="1"/>
</dbReference>
<dbReference type="Pfam" id="PF00618">
    <property type="entry name" value="RasGEF_N"/>
    <property type="match status" value="1"/>
</dbReference>
<evidence type="ECO:0000259" key="4">
    <source>
        <dbReference type="PROSITE" id="PS50009"/>
    </source>
</evidence>
<evidence type="ECO:0000313" key="6">
    <source>
        <dbReference type="EMBL" id="CAL8114306.1"/>
    </source>
</evidence>
<dbReference type="EMBL" id="CAXLJM020000049">
    <property type="protein sequence ID" value="CAL8114306.1"/>
    <property type="molecule type" value="Genomic_DNA"/>
</dbReference>
<feature type="region of interest" description="Disordered" evidence="3">
    <location>
        <begin position="183"/>
        <end position="218"/>
    </location>
</feature>
<dbReference type="PROSITE" id="PS50009">
    <property type="entry name" value="RASGEF_CAT"/>
    <property type="match status" value="1"/>
</dbReference>
<evidence type="ECO:0000313" key="7">
    <source>
        <dbReference type="Proteomes" id="UP001642540"/>
    </source>
</evidence>
<feature type="compositionally biased region" description="Acidic residues" evidence="3">
    <location>
        <begin position="159"/>
        <end position="170"/>
    </location>
</feature>
<evidence type="ECO:0000256" key="1">
    <source>
        <dbReference type="ARBA" id="ARBA00022658"/>
    </source>
</evidence>
<feature type="compositionally biased region" description="Low complexity" evidence="3">
    <location>
        <begin position="195"/>
        <end position="206"/>
    </location>
</feature>
<dbReference type="SMART" id="SM00147">
    <property type="entry name" value="RasGEF"/>
    <property type="match status" value="1"/>
</dbReference>